<gene>
    <name evidence="9" type="ORF">CYMTET_4262</name>
</gene>
<dbReference type="GO" id="GO:0015031">
    <property type="term" value="P:protein transport"/>
    <property type="evidence" value="ECO:0007669"/>
    <property type="project" value="UniProtKB-KW"/>
</dbReference>
<dbReference type="Gene3D" id="1.20.5.110">
    <property type="match status" value="1"/>
</dbReference>
<evidence type="ECO:0000256" key="7">
    <source>
        <dbReference type="SAM" id="MobiDB-lite"/>
    </source>
</evidence>
<dbReference type="SMART" id="SM00397">
    <property type="entry name" value="t_SNARE"/>
    <property type="match status" value="1"/>
</dbReference>
<name>A0AAE0H3B1_9CHLO</name>
<feature type="domain" description="T-SNARE coiled-coil homology" evidence="8">
    <location>
        <begin position="147"/>
        <end position="209"/>
    </location>
</feature>
<evidence type="ECO:0000313" key="10">
    <source>
        <dbReference type="Proteomes" id="UP001190700"/>
    </source>
</evidence>
<evidence type="ECO:0000256" key="2">
    <source>
        <dbReference type="ARBA" id="ARBA00022448"/>
    </source>
</evidence>
<reference evidence="9 10" key="1">
    <citation type="journal article" date="2015" name="Genome Biol. Evol.">
        <title>Comparative Genomics of a Bacterivorous Green Alga Reveals Evolutionary Causalities and Consequences of Phago-Mixotrophic Mode of Nutrition.</title>
        <authorList>
            <person name="Burns J.A."/>
            <person name="Paasch A."/>
            <person name="Narechania A."/>
            <person name="Kim E."/>
        </authorList>
    </citation>
    <scope>NUCLEOTIDE SEQUENCE [LARGE SCALE GENOMIC DNA]</scope>
    <source>
        <strain evidence="9 10">PLY_AMNH</strain>
    </source>
</reference>
<keyword evidence="6" id="KW-0472">Membrane</keyword>
<dbReference type="CDD" id="cd15841">
    <property type="entry name" value="SNARE_Qc"/>
    <property type="match status" value="1"/>
</dbReference>
<proteinExistence type="predicted"/>
<evidence type="ECO:0000256" key="1">
    <source>
        <dbReference type="ARBA" id="ARBA00004167"/>
    </source>
</evidence>
<keyword evidence="5" id="KW-1133">Transmembrane helix</keyword>
<protein>
    <recommendedName>
        <fullName evidence="8">t-SNARE coiled-coil homology domain-containing protein</fullName>
    </recommendedName>
</protein>
<evidence type="ECO:0000256" key="3">
    <source>
        <dbReference type="ARBA" id="ARBA00022692"/>
    </source>
</evidence>
<evidence type="ECO:0000256" key="4">
    <source>
        <dbReference type="ARBA" id="ARBA00022927"/>
    </source>
</evidence>
<evidence type="ECO:0000256" key="5">
    <source>
        <dbReference type="ARBA" id="ARBA00022989"/>
    </source>
</evidence>
<dbReference type="EMBL" id="LGRX02000537">
    <property type="protein sequence ID" value="KAK3288261.1"/>
    <property type="molecule type" value="Genomic_DNA"/>
</dbReference>
<dbReference type="SUPFAM" id="SSF58038">
    <property type="entry name" value="SNARE fusion complex"/>
    <property type="match status" value="1"/>
</dbReference>
<dbReference type="GO" id="GO:0012505">
    <property type="term" value="C:endomembrane system"/>
    <property type="evidence" value="ECO:0007669"/>
    <property type="project" value="UniProtKB-ARBA"/>
</dbReference>
<keyword evidence="4" id="KW-0653">Protein transport</keyword>
<evidence type="ECO:0000313" key="9">
    <source>
        <dbReference type="EMBL" id="KAK3288261.1"/>
    </source>
</evidence>
<feature type="region of interest" description="Disordered" evidence="7">
    <location>
        <begin position="187"/>
        <end position="219"/>
    </location>
</feature>
<evidence type="ECO:0000259" key="8">
    <source>
        <dbReference type="PROSITE" id="PS50192"/>
    </source>
</evidence>
<accession>A0AAE0H3B1</accession>
<dbReference type="InterPro" id="IPR000727">
    <property type="entry name" value="T_SNARE_dom"/>
</dbReference>
<dbReference type="GO" id="GO:0016020">
    <property type="term" value="C:membrane"/>
    <property type="evidence" value="ECO:0007669"/>
    <property type="project" value="UniProtKB-SubCell"/>
</dbReference>
<keyword evidence="2" id="KW-0813">Transport</keyword>
<evidence type="ECO:0000256" key="6">
    <source>
        <dbReference type="ARBA" id="ARBA00023136"/>
    </source>
</evidence>
<dbReference type="Proteomes" id="UP001190700">
    <property type="component" value="Unassembled WGS sequence"/>
</dbReference>
<sequence length="219" mass="25003">MDSDEQKEIEHLWSRELEGAKTTANEVHAMINDRVVAVARGSVETAKHNASTRRKFGTLKQKLVALPRILEKCSHISEAEHTRRQDQIAKLKREYSTLEETLRRGTGTDGPSEFESASVREHMNKQKPRETERTAGVETQQLAQLQRNMMNEQDTKMDELMKSVSRLKNITGAVHDELETQHKMLEDLDGDMQKTQGRLGEARDKMQDIEDSSLQCSIC</sequence>
<comment type="caution">
    <text evidence="9">The sequence shown here is derived from an EMBL/GenBank/DDBJ whole genome shotgun (WGS) entry which is preliminary data.</text>
</comment>
<dbReference type="GO" id="GO:0005737">
    <property type="term" value="C:cytoplasm"/>
    <property type="evidence" value="ECO:0007669"/>
    <property type="project" value="UniProtKB-ARBA"/>
</dbReference>
<keyword evidence="3" id="KW-0812">Transmembrane</keyword>
<keyword evidence="10" id="KW-1185">Reference proteome</keyword>
<comment type="subcellular location">
    <subcellularLocation>
        <location evidence="1">Membrane</location>
        <topology evidence="1">Single-pass membrane protein</topology>
    </subcellularLocation>
</comment>
<dbReference type="PROSITE" id="PS50192">
    <property type="entry name" value="T_SNARE"/>
    <property type="match status" value="1"/>
</dbReference>
<feature type="region of interest" description="Disordered" evidence="7">
    <location>
        <begin position="101"/>
        <end position="135"/>
    </location>
</feature>
<dbReference type="AlphaFoldDB" id="A0AAE0H3B1"/>
<feature type="compositionally biased region" description="Basic and acidic residues" evidence="7">
    <location>
        <begin position="118"/>
        <end position="135"/>
    </location>
</feature>
<organism evidence="9 10">
    <name type="scientific">Cymbomonas tetramitiformis</name>
    <dbReference type="NCBI Taxonomy" id="36881"/>
    <lineage>
        <taxon>Eukaryota</taxon>
        <taxon>Viridiplantae</taxon>
        <taxon>Chlorophyta</taxon>
        <taxon>Pyramimonadophyceae</taxon>
        <taxon>Pyramimonadales</taxon>
        <taxon>Pyramimonadaceae</taxon>
        <taxon>Cymbomonas</taxon>
    </lineage>
</organism>
<dbReference type="PANTHER" id="PTHR12791">
    <property type="entry name" value="GOLGI SNARE BET1-RELATED"/>
    <property type="match status" value="1"/>
</dbReference>